<dbReference type="Pfam" id="PF13462">
    <property type="entry name" value="Thioredoxin_4"/>
    <property type="match status" value="1"/>
</dbReference>
<dbReference type="SUPFAM" id="SSF52833">
    <property type="entry name" value="Thioredoxin-like"/>
    <property type="match status" value="1"/>
</dbReference>
<dbReference type="InterPro" id="IPR036249">
    <property type="entry name" value="Thioredoxin-like_sf"/>
</dbReference>
<evidence type="ECO:0000313" key="5">
    <source>
        <dbReference type="Proteomes" id="UP001499951"/>
    </source>
</evidence>
<proteinExistence type="predicted"/>
<protein>
    <recommendedName>
        <fullName evidence="3">Thioredoxin domain-containing protein</fullName>
    </recommendedName>
</protein>
<keyword evidence="2" id="KW-0676">Redox-active center</keyword>
<dbReference type="InterPro" id="IPR051470">
    <property type="entry name" value="Thiol:disulfide_interchange"/>
</dbReference>
<comment type="function">
    <text evidence="1">May be required for disulfide bond formation in some proteins.</text>
</comment>
<comment type="caution">
    <text evidence="4">The sequence shown here is derived from an EMBL/GenBank/DDBJ whole genome shotgun (WGS) entry which is preliminary data.</text>
</comment>
<feature type="domain" description="Thioredoxin" evidence="3">
    <location>
        <begin position="52"/>
        <end position="245"/>
    </location>
</feature>
<name>A0ABP3P7H7_9PROT</name>
<evidence type="ECO:0000256" key="2">
    <source>
        <dbReference type="ARBA" id="ARBA00023284"/>
    </source>
</evidence>
<dbReference type="CDD" id="cd03023">
    <property type="entry name" value="DsbA_Com1_like"/>
    <property type="match status" value="1"/>
</dbReference>
<dbReference type="PROSITE" id="PS00194">
    <property type="entry name" value="THIOREDOXIN_1"/>
    <property type="match status" value="1"/>
</dbReference>
<dbReference type="EMBL" id="BAAADD010000001">
    <property type="protein sequence ID" value="GAA0559177.1"/>
    <property type="molecule type" value="Genomic_DNA"/>
</dbReference>
<sequence>MQGSMKTAILGGLIGAAIAVAVVAGAVALHIVPTATDARLQSYLLTHPKLVLQMQALAEEQQAAESRQQQIAKIQKLGIKKFLDPKVAFVTGPANAKNTVIEFYDYNCGHCRNTSAAVKAFMEKHKADTRFAFIEFPIFGDASTTAARASIAAHKQGDKFLALHFGLMAESGAVDQALLLQVAQKEGIDVMKLAADLNAPDTDKTLLAGYRLARELNFSGTPMFIVNGQVHEGEITEADLKKLVK</sequence>
<keyword evidence="5" id="KW-1185">Reference proteome</keyword>
<evidence type="ECO:0000259" key="3">
    <source>
        <dbReference type="PROSITE" id="PS51352"/>
    </source>
</evidence>
<dbReference type="InterPro" id="IPR012336">
    <property type="entry name" value="Thioredoxin-like_fold"/>
</dbReference>
<dbReference type="PANTHER" id="PTHR35272">
    <property type="entry name" value="THIOL:DISULFIDE INTERCHANGE PROTEIN DSBC-RELATED"/>
    <property type="match status" value="1"/>
</dbReference>
<reference evidence="5" key="1">
    <citation type="journal article" date="2019" name="Int. J. Syst. Evol. Microbiol.">
        <title>The Global Catalogue of Microorganisms (GCM) 10K type strain sequencing project: providing services to taxonomists for standard genome sequencing and annotation.</title>
        <authorList>
            <consortium name="The Broad Institute Genomics Platform"/>
            <consortium name="The Broad Institute Genome Sequencing Center for Infectious Disease"/>
            <person name="Wu L."/>
            <person name="Ma J."/>
        </authorList>
    </citation>
    <scope>NUCLEOTIDE SEQUENCE [LARGE SCALE GENOMIC DNA]</scope>
    <source>
        <strain evidence="5">JCM 15089</strain>
    </source>
</reference>
<evidence type="ECO:0000313" key="4">
    <source>
        <dbReference type="EMBL" id="GAA0559177.1"/>
    </source>
</evidence>
<dbReference type="InterPro" id="IPR017937">
    <property type="entry name" value="Thioredoxin_CS"/>
</dbReference>
<gene>
    <name evidence="4" type="ORF">GCM10008942_04570</name>
</gene>
<accession>A0ABP3P7H7</accession>
<organism evidence="4 5">
    <name type="scientific">Rhizomicrobium electricum</name>
    <dbReference type="NCBI Taxonomy" id="480070"/>
    <lineage>
        <taxon>Bacteria</taxon>
        <taxon>Pseudomonadati</taxon>
        <taxon>Pseudomonadota</taxon>
        <taxon>Alphaproteobacteria</taxon>
        <taxon>Micropepsales</taxon>
        <taxon>Micropepsaceae</taxon>
        <taxon>Rhizomicrobium</taxon>
    </lineage>
</organism>
<dbReference type="PROSITE" id="PS51352">
    <property type="entry name" value="THIOREDOXIN_2"/>
    <property type="match status" value="1"/>
</dbReference>
<dbReference type="InterPro" id="IPR013766">
    <property type="entry name" value="Thioredoxin_domain"/>
</dbReference>
<dbReference type="Proteomes" id="UP001499951">
    <property type="component" value="Unassembled WGS sequence"/>
</dbReference>
<dbReference type="PANTHER" id="PTHR35272:SF3">
    <property type="entry name" value="THIOL:DISULFIDE INTERCHANGE PROTEIN DSBC"/>
    <property type="match status" value="1"/>
</dbReference>
<dbReference type="Gene3D" id="3.40.30.10">
    <property type="entry name" value="Glutaredoxin"/>
    <property type="match status" value="1"/>
</dbReference>
<evidence type="ECO:0000256" key="1">
    <source>
        <dbReference type="ARBA" id="ARBA00003565"/>
    </source>
</evidence>